<proteinExistence type="predicted"/>
<reference evidence="1" key="1">
    <citation type="submission" date="2017-02" db="UniProtKB">
        <authorList>
            <consortium name="WormBaseParasite"/>
        </authorList>
    </citation>
    <scope>IDENTIFICATION</scope>
</reference>
<name>A0A0M3J0G9_ANISI</name>
<dbReference type="AlphaFoldDB" id="A0A0M3J0G9"/>
<dbReference type="WBParaSite" id="ASIM_0000100701-mRNA-1">
    <property type="protein sequence ID" value="ASIM_0000100701-mRNA-1"/>
    <property type="gene ID" value="ASIM_0000100701"/>
</dbReference>
<sequence>LFRYSWREGSSIANYCRHVSAGNTTISDDRFVSINSHYASLPFEPTNCIQVWMCQFHHFFILHLQMRFRSTIHVEHSEAPFMAVESFVRNTRTQKSKRFLTPGVQSADSTSKEHRT</sequence>
<evidence type="ECO:0000313" key="1">
    <source>
        <dbReference type="WBParaSite" id="ASIM_0000100701-mRNA-1"/>
    </source>
</evidence>
<protein>
    <submittedName>
        <fullName evidence="1">Ovule protein</fullName>
    </submittedName>
</protein>
<organism evidence="1">
    <name type="scientific">Anisakis simplex</name>
    <name type="common">Herring worm</name>
    <dbReference type="NCBI Taxonomy" id="6269"/>
    <lineage>
        <taxon>Eukaryota</taxon>
        <taxon>Metazoa</taxon>
        <taxon>Ecdysozoa</taxon>
        <taxon>Nematoda</taxon>
        <taxon>Chromadorea</taxon>
        <taxon>Rhabditida</taxon>
        <taxon>Spirurina</taxon>
        <taxon>Ascaridomorpha</taxon>
        <taxon>Ascaridoidea</taxon>
        <taxon>Anisakidae</taxon>
        <taxon>Anisakis</taxon>
        <taxon>Anisakis simplex complex</taxon>
    </lineage>
</organism>
<accession>A0A0M3J0G9</accession>